<dbReference type="SMART" id="SM00248">
    <property type="entry name" value="ANK"/>
    <property type="match status" value="5"/>
</dbReference>
<keyword evidence="7" id="KW-0040">ANK repeat</keyword>
<keyword evidence="2" id="KW-0732">Signal</keyword>
<dbReference type="PROSITE" id="PS50297">
    <property type="entry name" value="ANK_REP_REGION"/>
    <property type="match status" value="4"/>
</dbReference>
<dbReference type="KEGG" id="mng:MNEG_4287"/>
<dbReference type="Gene3D" id="1.25.40.20">
    <property type="entry name" value="Ankyrin repeat-containing domain"/>
    <property type="match status" value="1"/>
</dbReference>
<dbReference type="STRING" id="145388.A0A0D2JYT6"/>
<evidence type="ECO:0000256" key="7">
    <source>
        <dbReference type="PROSITE-ProRule" id="PRU00023"/>
    </source>
</evidence>
<sequence length="780" mass="84263">MAQTKESNSPPLHAAAARGDLGRLLALLGAGADVDAGDPLGRSALHYAAAFGHVDAINLLLNRGAAVDAADDVGRHALHSAVHSGELAAARALLDRGARADAAAGAGRMMPLNIAAYRGDLPMIRLLLDRGALKDVSPEARIVSLLHAAAQGHPGALDLLLERGGSQMVAHDGGSAVAFAVKQGQAGTAMTFARRGAEMPPATQLFEVQDAFCRLLQMLAADVREASSTRFNLQSLVVGAAGQMRRLQVAEGAHEQLLLRREEEHARRLQQLEEAHARRLLTMEEAHARRLLAAGYAEGFLTAHRMADQLENLKVWVAGRTNHSTDIVAWLLKQDTWACRQSELLSSGGASGRGRFWRGVADLCAQVTGLQAGYNVAAAQAGGGAAGLPPMTRSDVLLLNAIGDLLDIIPAISLTKTGRPGPHPTDAVADPAAAARMAPAALRAALADRGHCSVLIRLAGDLSDIYMGHTAWFSFSFMIRIFKFYDLDDRRSSFSSYPGMLSSLDDFYVMPDSDQRLVMLQTTNGVMDKTLWSLVTEHSLLAWQRVRLANALARSGEEWVDFVGRHNSGTYNNQYMLLDLKRFRPGKAIEPGLLWVVEQIPGYQHSEDVTRLLELGYFASFNVPFFREVYDKAGFGKFTTAMAARGLEFEEAVEGASYQLAARSQIFRRDAGSVQSLDGLKAILRSNGFKAGDPYARGHPGNAVCARNDLDPIKPRATGCTDGKVTSYHAALEGRSWAINGPTSEQGLPPFSWGRGLPFSGEPHRGQPVKFDFDWQEMRP</sequence>
<dbReference type="OrthoDB" id="419508at2759"/>
<keyword evidence="6" id="KW-0325">Glycoprotein</keyword>
<name>A0A0D2JYT6_9CHLO</name>
<comment type="function">
    <text evidence="8">Putative phospholipase.</text>
</comment>
<evidence type="ECO:0000256" key="2">
    <source>
        <dbReference type="ARBA" id="ARBA00022729"/>
    </source>
</evidence>
<dbReference type="GeneID" id="25737165"/>
<evidence type="ECO:0000256" key="9">
    <source>
        <dbReference type="SAM" id="MobiDB-lite"/>
    </source>
</evidence>
<accession>A0A0D2JYT6</accession>
<dbReference type="InterPro" id="IPR036770">
    <property type="entry name" value="Ankyrin_rpt-contain_sf"/>
</dbReference>
<keyword evidence="3 8" id="KW-0378">Hydrolase</keyword>
<organism evidence="10 11">
    <name type="scientific">Monoraphidium neglectum</name>
    <dbReference type="NCBI Taxonomy" id="145388"/>
    <lineage>
        <taxon>Eukaryota</taxon>
        <taxon>Viridiplantae</taxon>
        <taxon>Chlorophyta</taxon>
        <taxon>core chlorophytes</taxon>
        <taxon>Chlorophyceae</taxon>
        <taxon>CS clade</taxon>
        <taxon>Sphaeropleales</taxon>
        <taxon>Selenastraceae</taxon>
        <taxon>Monoraphidium</taxon>
    </lineage>
</organism>
<dbReference type="GO" id="GO:0009395">
    <property type="term" value="P:phospholipid catabolic process"/>
    <property type="evidence" value="ECO:0007669"/>
    <property type="project" value="TreeGrafter"/>
</dbReference>
<dbReference type="InterPro" id="IPR002110">
    <property type="entry name" value="Ankyrin_rpt"/>
</dbReference>
<keyword evidence="11" id="KW-1185">Reference proteome</keyword>
<feature type="repeat" description="ANK" evidence="7">
    <location>
        <begin position="73"/>
        <end position="105"/>
    </location>
</feature>
<dbReference type="RefSeq" id="XP_013902687.1">
    <property type="nucleotide sequence ID" value="XM_014047233.1"/>
</dbReference>
<dbReference type="InterPro" id="IPR007000">
    <property type="entry name" value="PLipase_B-like"/>
</dbReference>
<feature type="repeat" description="ANK" evidence="7">
    <location>
        <begin position="7"/>
        <end position="39"/>
    </location>
</feature>
<evidence type="ECO:0000256" key="4">
    <source>
        <dbReference type="ARBA" id="ARBA00022963"/>
    </source>
</evidence>
<evidence type="ECO:0000256" key="6">
    <source>
        <dbReference type="ARBA" id="ARBA00023180"/>
    </source>
</evidence>
<feature type="region of interest" description="Disordered" evidence="9">
    <location>
        <begin position="753"/>
        <end position="780"/>
    </location>
</feature>
<protein>
    <recommendedName>
        <fullName evidence="8">Phospholipase B-like</fullName>
        <ecNumber evidence="8">3.1.1.-</ecNumber>
    </recommendedName>
</protein>
<evidence type="ECO:0000256" key="3">
    <source>
        <dbReference type="ARBA" id="ARBA00022801"/>
    </source>
</evidence>
<dbReference type="GO" id="GO:0004620">
    <property type="term" value="F:phospholipase activity"/>
    <property type="evidence" value="ECO:0007669"/>
    <property type="project" value="InterPro"/>
</dbReference>
<keyword evidence="5 8" id="KW-0443">Lipid metabolism</keyword>
<evidence type="ECO:0000313" key="11">
    <source>
        <dbReference type="Proteomes" id="UP000054498"/>
    </source>
</evidence>
<dbReference type="Gene3D" id="3.60.60.30">
    <property type="match status" value="1"/>
</dbReference>
<reference evidence="10 11" key="1">
    <citation type="journal article" date="2013" name="BMC Genomics">
        <title>Reconstruction of the lipid metabolism for the microalga Monoraphidium neglectum from its genome sequence reveals characteristics suitable for biofuel production.</title>
        <authorList>
            <person name="Bogen C."/>
            <person name="Al-Dilaimi A."/>
            <person name="Albersmeier A."/>
            <person name="Wichmann J."/>
            <person name="Grundmann M."/>
            <person name="Rupp O."/>
            <person name="Lauersen K.J."/>
            <person name="Blifernez-Klassen O."/>
            <person name="Kalinowski J."/>
            <person name="Goesmann A."/>
            <person name="Mussgnug J.H."/>
            <person name="Kruse O."/>
        </authorList>
    </citation>
    <scope>NUCLEOTIDE SEQUENCE [LARGE SCALE GENOMIC DNA]</scope>
    <source>
        <strain evidence="10 11">SAG 48.87</strain>
    </source>
</reference>
<feature type="compositionally biased region" description="Basic and acidic residues" evidence="9">
    <location>
        <begin position="771"/>
        <end position="780"/>
    </location>
</feature>
<feature type="repeat" description="ANK" evidence="7">
    <location>
        <begin position="107"/>
        <end position="139"/>
    </location>
</feature>
<dbReference type="Pfam" id="PF04916">
    <property type="entry name" value="Phospholip_B"/>
    <property type="match status" value="1"/>
</dbReference>
<evidence type="ECO:0000256" key="1">
    <source>
        <dbReference type="ARBA" id="ARBA00007835"/>
    </source>
</evidence>
<keyword evidence="4 8" id="KW-0442">Lipid degradation</keyword>
<dbReference type="EMBL" id="KK100807">
    <property type="protein sequence ID" value="KIZ03668.1"/>
    <property type="molecule type" value="Genomic_DNA"/>
</dbReference>
<comment type="similarity">
    <text evidence="1 8">Belongs to the phospholipase B-like family.</text>
</comment>
<dbReference type="GO" id="GO:0005576">
    <property type="term" value="C:extracellular region"/>
    <property type="evidence" value="ECO:0007669"/>
    <property type="project" value="TreeGrafter"/>
</dbReference>
<evidence type="ECO:0000313" key="10">
    <source>
        <dbReference type="EMBL" id="KIZ03668.1"/>
    </source>
</evidence>
<dbReference type="PANTHER" id="PTHR12370">
    <property type="entry name" value="PHOSPHOLIPASE B-RELATED"/>
    <property type="match status" value="1"/>
</dbReference>
<proteinExistence type="inferred from homology"/>
<feature type="repeat" description="ANK" evidence="7">
    <location>
        <begin position="40"/>
        <end position="72"/>
    </location>
</feature>
<dbReference type="EC" id="3.1.1.-" evidence="8"/>
<dbReference type="SUPFAM" id="SSF48403">
    <property type="entry name" value="Ankyrin repeat"/>
    <property type="match status" value="1"/>
</dbReference>
<evidence type="ECO:0000256" key="8">
    <source>
        <dbReference type="RuleBase" id="RU364138"/>
    </source>
</evidence>
<evidence type="ECO:0000256" key="5">
    <source>
        <dbReference type="ARBA" id="ARBA00023098"/>
    </source>
</evidence>
<gene>
    <name evidence="10" type="ORF">MNEG_4287</name>
</gene>
<dbReference type="AlphaFoldDB" id="A0A0D2JYT6"/>
<dbReference type="Pfam" id="PF12796">
    <property type="entry name" value="Ank_2"/>
    <property type="match status" value="1"/>
</dbReference>
<dbReference type="Proteomes" id="UP000054498">
    <property type="component" value="Unassembled WGS sequence"/>
</dbReference>
<dbReference type="PROSITE" id="PS50088">
    <property type="entry name" value="ANK_REPEAT"/>
    <property type="match status" value="4"/>
</dbReference>
<dbReference type="PANTHER" id="PTHR12370:SF3">
    <property type="entry name" value="PHOSPHOLIPASE B-LIKE 2-RELATED"/>
    <property type="match status" value="1"/>
</dbReference>